<protein>
    <submittedName>
        <fullName evidence="5">Crp/Fnr family transcriptional regulator</fullName>
    </submittedName>
</protein>
<dbReference type="CDD" id="cd00038">
    <property type="entry name" value="CAP_ED"/>
    <property type="match status" value="1"/>
</dbReference>
<dbReference type="Gene3D" id="2.60.120.10">
    <property type="entry name" value="Jelly Rolls"/>
    <property type="match status" value="1"/>
</dbReference>
<dbReference type="InterPro" id="IPR018490">
    <property type="entry name" value="cNMP-bd_dom_sf"/>
</dbReference>
<evidence type="ECO:0000313" key="6">
    <source>
        <dbReference type="Proteomes" id="UP000266441"/>
    </source>
</evidence>
<keyword evidence="6" id="KW-1185">Reference proteome</keyword>
<dbReference type="InterPro" id="IPR036388">
    <property type="entry name" value="WH-like_DNA-bd_sf"/>
</dbReference>
<comment type="caution">
    <text evidence="5">The sequence shown here is derived from an EMBL/GenBank/DDBJ whole genome shotgun (WGS) entry which is preliminary data.</text>
</comment>
<dbReference type="InterPro" id="IPR012318">
    <property type="entry name" value="HTH_CRP"/>
</dbReference>
<dbReference type="GO" id="GO:0003677">
    <property type="term" value="F:DNA binding"/>
    <property type="evidence" value="ECO:0007669"/>
    <property type="project" value="UniProtKB-KW"/>
</dbReference>
<feature type="domain" description="HTH crp-type" evidence="4">
    <location>
        <begin position="159"/>
        <end position="208"/>
    </location>
</feature>
<evidence type="ECO:0000259" key="4">
    <source>
        <dbReference type="SMART" id="SM00419"/>
    </source>
</evidence>
<reference evidence="5 6" key="1">
    <citation type="journal article" date="2015" name="Int. J. Syst. Evol. Microbiol.">
        <title>Mariniphaga sediminis sp. nov., isolated from coastal sediment.</title>
        <authorList>
            <person name="Wang F.Q."/>
            <person name="Shen Q.Y."/>
            <person name="Chen G.J."/>
            <person name="Du Z.J."/>
        </authorList>
    </citation>
    <scope>NUCLEOTIDE SEQUENCE [LARGE SCALE GENOMIC DNA]</scope>
    <source>
        <strain evidence="5 6">SY21</strain>
    </source>
</reference>
<accession>A0A399D4W5</accession>
<proteinExistence type="predicted"/>
<dbReference type="OrthoDB" id="1116216at2"/>
<organism evidence="5 6">
    <name type="scientific">Mariniphaga sediminis</name>
    <dbReference type="NCBI Taxonomy" id="1628158"/>
    <lineage>
        <taxon>Bacteria</taxon>
        <taxon>Pseudomonadati</taxon>
        <taxon>Bacteroidota</taxon>
        <taxon>Bacteroidia</taxon>
        <taxon>Marinilabiliales</taxon>
        <taxon>Prolixibacteraceae</taxon>
        <taxon>Mariniphaga</taxon>
    </lineage>
</organism>
<evidence type="ECO:0000256" key="2">
    <source>
        <dbReference type="ARBA" id="ARBA00023125"/>
    </source>
</evidence>
<dbReference type="PRINTS" id="PR00034">
    <property type="entry name" value="HTHCRP"/>
</dbReference>
<dbReference type="GO" id="GO:0006355">
    <property type="term" value="P:regulation of DNA-templated transcription"/>
    <property type="evidence" value="ECO:0007669"/>
    <property type="project" value="InterPro"/>
</dbReference>
<evidence type="ECO:0000256" key="1">
    <source>
        <dbReference type="ARBA" id="ARBA00023015"/>
    </source>
</evidence>
<dbReference type="SUPFAM" id="SSF46785">
    <property type="entry name" value="Winged helix' DNA-binding domain"/>
    <property type="match status" value="1"/>
</dbReference>
<name>A0A399D4W5_9BACT</name>
<dbReference type="SMART" id="SM00419">
    <property type="entry name" value="HTH_CRP"/>
    <property type="match status" value="1"/>
</dbReference>
<dbReference type="Gene3D" id="1.10.10.10">
    <property type="entry name" value="Winged helix-like DNA-binding domain superfamily/Winged helix DNA-binding domain"/>
    <property type="match status" value="1"/>
</dbReference>
<keyword evidence="3" id="KW-0804">Transcription</keyword>
<dbReference type="InterPro" id="IPR000595">
    <property type="entry name" value="cNMP-bd_dom"/>
</dbReference>
<dbReference type="AlphaFoldDB" id="A0A399D4W5"/>
<dbReference type="Proteomes" id="UP000266441">
    <property type="component" value="Unassembled WGS sequence"/>
</dbReference>
<dbReference type="InterPro" id="IPR014710">
    <property type="entry name" value="RmlC-like_jellyroll"/>
</dbReference>
<evidence type="ECO:0000256" key="3">
    <source>
        <dbReference type="ARBA" id="ARBA00023163"/>
    </source>
</evidence>
<keyword evidence="1" id="KW-0805">Transcription regulation</keyword>
<dbReference type="InterPro" id="IPR036390">
    <property type="entry name" value="WH_DNA-bd_sf"/>
</dbReference>
<dbReference type="RefSeq" id="WP_119348573.1">
    <property type="nucleotide sequence ID" value="NZ_JBFHKJ010000334.1"/>
</dbReference>
<keyword evidence="2" id="KW-0238">DNA-binding</keyword>
<evidence type="ECO:0000313" key="5">
    <source>
        <dbReference type="EMBL" id="RIH66699.1"/>
    </source>
</evidence>
<gene>
    <name evidence="5" type="ORF">D1164_03620</name>
</gene>
<dbReference type="Pfam" id="PF00027">
    <property type="entry name" value="cNMP_binding"/>
    <property type="match status" value="1"/>
</dbReference>
<dbReference type="SUPFAM" id="SSF51206">
    <property type="entry name" value="cAMP-binding domain-like"/>
    <property type="match status" value="1"/>
</dbReference>
<sequence>MKTEDKLLSLLPFPLELKEELVKHSEIKDVPQNTELMREGQYVKRIPIVLEGLVKVFTKHEDKELLLYYIRPQETCIVSFNSVLTNTSSKAFAQSEKDSKILLMPLEKVFQWMKEFPELNHLFFRQYNIRYSEMIQMVNKVLFDKMDKRLYEYLSTKVKIWEKDILKISHQQIANDLGTAREVVSRVLKKLEYESKLVQNQDGIKILKS</sequence>
<dbReference type="Pfam" id="PF13545">
    <property type="entry name" value="HTH_Crp_2"/>
    <property type="match status" value="1"/>
</dbReference>
<dbReference type="EMBL" id="QWET01000002">
    <property type="protein sequence ID" value="RIH66699.1"/>
    <property type="molecule type" value="Genomic_DNA"/>
</dbReference>